<sequence length="169" mass="19292">MSSGQAGAASDTMSMQQLLVYLTQQQQSYQAQMQTQLQAQMQQANARFEYLVASRGEQRKKDPPMYEGKYGEDIELWIFATEQYYASRRELMEADTSDFVTMISSNLGKSVLNWYRAFIAECEGTNVQPTWSLFKGRLRTRFRPKDFGKTPKSSCEGFARIIKLGASCV</sequence>
<dbReference type="Proteomes" id="UP001259832">
    <property type="component" value="Unassembled WGS sequence"/>
</dbReference>
<protein>
    <recommendedName>
        <fullName evidence="3">Retrotransposon gag domain-containing protein</fullName>
    </recommendedName>
</protein>
<accession>A0AAD9FZI5</accession>
<evidence type="ECO:0008006" key="3">
    <source>
        <dbReference type="Google" id="ProtNLM"/>
    </source>
</evidence>
<proteinExistence type="predicted"/>
<evidence type="ECO:0000313" key="2">
    <source>
        <dbReference type="Proteomes" id="UP001259832"/>
    </source>
</evidence>
<evidence type="ECO:0000313" key="1">
    <source>
        <dbReference type="EMBL" id="KAK1928843.1"/>
    </source>
</evidence>
<keyword evidence="2" id="KW-1185">Reference proteome</keyword>
<dbReference type="AlphaFoldDB" id="A0AAD9FZI5"/>
<gene>
    <name evidence="1" type="ORF">P3T76_015632</name>
</gene>
<organism evidence="1 2">
    <name type="scientific">Phytophthora citrophthora</name>
    <dbReference type="NCBI Taxonomy" id="4793"/>
    <lineage>
        <taxon>Eukaryota</taxon>
        <taxon>Sar</taxon>
        <taxon>Stramenopiles</taxon>
        <taxon>Oomycota</taxon>
        <taxon>Peronosporomycetes</taxon>
        <taxon>Peronosporales</taxon>
        <taxon>Peronosporaceae</taxon>
        <taxon>Phytophthora</taxon>
    </lineage>
</organism>
<reference evidence="1" key="1">
    <citation type="submission" date="2023-08" db="EMBL/GenBank/DDBJ databases">
        <title>Reference Genome Resource for the Citrus Pathogen Phytophthora citrophthora.</title>
        <authorList>
            <person name="Moller H."/>
            <person name="Coetzee B."/>
            <person name="Rose L.J."/>
            <person name="Van Niekerk J.M."/>
        </authorList>
    </citation>
    <scope>NUCLEOTIDE SEQUENCE</scope>
    <source>
        <strain evidence="1">STE-U-9442</strain>
    </source>
</reference>
<dbReference type="EMBL" id="JASMQC010000056">
    <property type="protein sequence ID" value="KAK1928843.1"/>
    <property type="molecule type" value="Genomic_DNA"/>
</dbReference>
<comment type="caution">
    <text evidence="1">The sequence shown here is derived from an EMBL/GenBank/DDBJ whole genome shotgun (WGS) entry which is preliminary data.</text>
</comment>
<name>A0AAD9FZI5_9STRA</name>